<feature type="compositionally biased region" description="Gly residues" evidence="1">
    <location>
        <begin position="31"/>
        <end position="46"/>
    </location>
</feature>
<accession>A0ABD1CYD1</accession>
<sequence length="102" mass="10717">MSAGLMSCVRENSPPLECPPAASSDGISHSSGGGGGPPGTMAGPGHGSMMLDPNDMPITITTPEHLQHLQHHHQHHQQEGRPCIIITIAVTNHFNESVIEIS</sequence>
<keyword evidence="3" id="KW-1185">Reference proteome</keyword>
<evidence type="ECO:0000256" key="1">
    <source>
        <dbReference type="SAM" id="MobiDB-lite"/>
    </source>
</evidence>
<gene>
    <name evidence="2" type="ORF">pipiens_013471</name>
</gene>
<feature type="region of interest" description="Disordered" evidence="1">
    <location>
        <begin position="1"/>
        <end position="59"/>
    </location>
</feature>
<comment type="caution">
    <text evidence="2">The sequence shown here is derived from an EMBL/GenBank/DDBJ whole genome shotgun (WGS) entry which is preliminary data.</text>
</comment>
<feature type="compositionally biased region" description="Low complexity" evidence="1">
    <location>
        <begin position="20"/>
        <end position="30"/>
    </location>
</feature>
<dbReference type="AlphaFoldDB" id="A0ABD1CYD1"/>
<dbReference type="EMBL" id="JBEHCU010008637">
    <property type="protein sequence ID" value="KAL1381421.1"/>
    <property type="molecule type" value="Genomic_DNA"/>
</dbReference>
<evidence type="ECO:0000313" key="2">
    <source>
        <dbReference type="EMBL" id="KAL1381421.1"/>
    </source>
</evidence>
<organism evidence="2 3">
    <name type="scientific">Culex pipiens pipiens</name>
    <name type="common">Northern house mosquito</name>
    <dbReference type="NCBI Taxonomy" id="38569"/>
    <lineage>
        <taxon>Eukaryota</taxon>
        <taxon>Metazoa</taxon>
        <taxon>Ecdysozoa</taxon>
        <taxon>Arthropoda</taxon>
        <taxon>Hexapoda</taxon>
        <taxon>Insecta</taxon>
        <taxon>Pterygota</taxon>
        <taxon>Neoptera</taxon>
        <taxon>Endopterygota</taxon>
        <taxon>Diptera</taxon>
        <taxon>Nematocera</taxon>
        <taxon>Culicoidea</taxon>
        <taxon>Culicidae</taxon>
        <taxon>Culicinae</taxon>
        <taxon>Culicini</taxon>
        <taxon>Culex</taxon>
        <taxon>Culex</taxon>
    </lineage>
</organism>
<protein>
    <submittedName>
        <fullName evidence="2">Uncharacterized protein</fullName>
    </submittedName>
</protein>
<proteinExistence type="predicted"/>
<dbReference type="Proteomes" id="UP001562425">
    <property type="component" value="Unassembled WGS sequence"/>
</dbReference>
<name>A0ABD1CYD1_CULPP</name>
<evidence type="ECO:0000313" key="3">
    <source>
        <dbReference type="Proteomes" id="UP001562425"/>
    </source>
</evidence>
<reference evidence="2 3" key="1">
    <citation type="submission" date="2024-05" db="EMBL/GenBank/DDBJ databases">
        <title>Culex pipiens pipiens assembly and annotation.</title>
        <authorList>
            <person name="Alout H."/>
            <person name="Durand T."/>
        </authorList>
    </citation>
    <scope>NUCLEOTIDE SEQUENCE [LARGE SCALE GENOMIC DNA]</scope>
    <source>
        <strain evidence="2">HA-2024</strain>
        <tissue evidence="2">Whole body</tissue>
    </source>
</reference>